<feature type="domain" description="PA14" evidence="2">
    <location>
        <begin position="38"/>
        <end position="182"/>
    </location>
</feature>
<organism evidence="3 4">
    <name type="scientific">Streptomyces carpinensis</name>
    <dbReference type="NCBI Taxonomy" id="66369"/>
    <lineage>
        <taxon>Bacteria</taxon>
        <taxon>Bacillati</taxon>
        <taxon>Actinomycetota</taxon>
        <taxon>Actinomycetes</taxon>
        <taxon>Kitasatosporales</taxon>
        <taxon>Streptomycetaceae</taxon>
        <taxon>Streptomyces</taxon>
    </lineage>
</organism>
<proteinExistence type="predicted"/>
<dbReference type="PROSITE" id="PS51820">
    <property type="entry name" value="PA14"/>
    <property type="match status" value="1"/>
</dbReference>
<keyword evidence="4" id="KW-1185">Reference proteome</keyword>
<dbReference type="Gene3D" id="3.90.182.10">
    <property type="entry name" value="Toxin - Anthrax Protective Antigen,domain 1"/>
    <property type="match status" value="1"/>
</dbReference>
<evidence type="ECO:0000313" key="4">
    <source>
        <dbReference type="Proteomes" id="UP001458415"/>
    </source>
</evidence>
<dbReference type="SMART" id="SM00758">
    <property type="entry name" value="PA14"/>
    <property type="match status" value="1"/>
</dbReference>
<dbReference type="Proteomes" id="UP001458415">
    <property type="component" value="Unassembled WGS sequence"/>
</dbReference>
<feature type="chain" id="PRO_5045415041" evidence="1">
    <location>
        <begin position="32"/>
        <end position="242"/>
    </location>
</feature>
<accession>A0ABV1W749</accession>
<sequence>MRTSRLRDRLALLLAAALGLAAFITAPTATAAAPDDPVEIHGLKGEYYTQSAPGAFDFHELKATGFDPNLDFDNLEPRLAFTTGRSDDVSVRWTGRIVPEKTGAHTFSIIGDNGFRLWIDGKLAIDHWVDDWDREQTSAPVELTAGTAYDIKVEYFEHYGGSNLHLRWTEPGGSKEAVPQSAFLLPEGYHYDGAIATTVLGDGRTLKLDFAQRLAAPPAAFTDHLRAVIGGATWPLGDARPD</sequence>
<dbReference type="InterPro" id="IPR011658">
    <property type="entry name" value="PA14_dom"/>
</dbReference>
<protein>
    <submittedName>
        <fullName evidence="3">PA14 domain-containing protein</fullName>
    </submittedName>
</protein>
<dbReference type="InterPro" id="IPR037524">
    <property type="entry name" value="PA14/GLEYA"/>
</dbReference>
<name>A0ABV1W749_9ACTN</name>
<feature type="non-terminal residue" evidence="3">
    <location>
        <position position="242"/>
    </location>
</feature>
<evidence type="ECO:0000313" key="3">
    <source>
        <dbReference type="EMBL" id="MER6980020.1"/>
    </source>
</evidence>
<gene>
    <name evidence="3" type="ORF">ABT317_24375</name>
</gene>
<dbReference type="SUPFAM" id="SSF56988">
    <property type="entry name" value="Anthrax protective antigen"/>
    <property type="match status" value="1"/>
</dbReference>
<evidence type="ECO:0000256" key="1">
    <source>
        <dbReference type="SAM" id="SignalP"/>
    </source>
</evidence>
<evidence type="ECO:0000259" key="2">
    <source>
        <dbReference type="PROSITE" id="PS51820"/>
    </source>
</evidence>
<keyword evidence="1" id="KW-0732">Signal</keyword>
<comment type="caution">
    <text evidence="3">The sequence shown here is derived from an EMBL/GenBank/DDBJ whole genome shotgun (WGS) entry which is preliminary data.</text>
</comment>
<dbReference type="EMBL" id="JBEPCU010000473">
    <property type="protein sequence ID" value="MER6980020.1"/>
    <property type="molecule type" value="Genomic_DNA"/>
</dbReference>
<feature type="signal peptide" evidence="1">
    <location>
        <begin position="1"/>
        <end position="31"/>
    </location>
</feature>
<reference evidence="3 4" key="1">
    <citation type="submission" date="2024-06" db="EMBL/GenBank/DDBJ databases">
        <title>The Natural Products Discovery Center: Release of the First 8490 Sequenced Strains for Exploring Actinobacteria Biosynthetic Diversity.</title>
        <authorList>
            <person name="Kalkreuter E."/>
            <person name="Kautsar S.A."/>
            <person name="Yang D."/>
            <person name="Bader C.D."/>
            <person name="Teijaro C.N."/>
            <person name="Fluegel L."/>
            <person name="Davis C.M."/>
            <person name="Simpson J.R."/>
            <person name="Lauterbach L."/>
            <person name="Steele A.D."/>
            <person name="Gui C."/>
            <person name="Meng S."/>
            <person name="Li G."/>
            <person name="Viehrig K."/>
            <person name="Ye F."/>
            <person name="Su P."/>
            <person name="Kiefer A.F."/>
            <person name="Nichols A."/>
            <person name="Cepeda A.J."/>
            <person name="Yan W."/>
            <person name="Fan B."/>
            <person name="Jiang Y."/>
            <person name="Adhikari A."/>
            <person name="Zheng C.-J."/>
            <person name="Schuster L."/>
            <person name="Cowan T.M."/>
            <person name="Smanski M.J."/>
            <person name="Chevrette M.G."/>
            <person name="De Carvalho L.P.S."/>
            <person name="Shen B."/>
        </authorList>
    </citation>
    <scope>NUCLEOTIDE SEQUENCE [LARGE SCALE GENOMIC DNA]</scope>
    <source>
        <strain evidence="3 4">NPDC000634</strain>
    </source>
</reference>
<dbReference type="Pfam" id="PF07691">
    <property type="entry name" value="PA14"/>
    <property type="match status" value="1"/>
</dbReference>